<dbReference type="InterPro" id="IPR008254">
    <property type="entry name" value="Flavodoxin/NO_synth"/>
</dbReference>
<comment type="caution">
    <text evidence="2">The sequence shown here is derived from an EMBL/GenBank/DDBJ whole genome shotgun (WGS) entry which is preliminary data.</text>
</comment>
<proteinExistence type="predicted"/>
<organism evidence="2 3">
    <name type="scientific">Limosilactobacillus panis</name>
    <dbReference type="NCBI Taxonomy" id="47493"/>
    <lineage>
        <taxon>Bacteria</taxon>
        <taxon>Bacillati</taxon>
        <taxon>Bacillota</taxon>
        <taxon>Bacilli</taxon>
        <taxon>Lactobacillales</taxon>
        <taxon>Lactobacillaceae</taxon>
        <taxon>Limosilactobacillus</taxon>
    </lineage>
</organism>
<dbReference type="EMBL" id="JAUDEO010000015">
    <property type="protein sequence ID" value="MDM8333702.1"/>
    <property type="molecule type" value="Genomic_DNA"/>
</dbReference>
<evidence type="ECO:0000259" key="1">
    <source>
        <dbReference type="PROSITE" id="PS50902"/>
    </source>
</evidence>
<dbReference type="Pfam" id="PF12682">
    <property type="entry name" value="Flavodoxin_4"/>
    <property type="match status" value="1"/>
</dbReference>
<dbReference type="PANTHER" id="PTHR39201">
    <property type="entry name" value="EXPORTED PROTEIN-RELATED"/>
    <property type="match status" value="1"/>
</dbReference>
<keyword evidence="3" id="KW-1185">Reference proteome</keyword>
<dbReference type="PANTHER" id="PTHR39201:SF1">
    <property type="entry name" value="FLAVODOXIN-LIKE DOMAIN-CONTAINING PROTEIN"/>
    <property type="match status" value="1"/>
</dbReference>
<protein>
    <submittedName>
        <fullName evidence="2">Flavodoxin</fullName>
    </submittedName>
</protein>
<feature type="domain" description="Flavodoxin-like" evidence="1">
    <location>
        <begin position="4"/>
        <end position="159"/>
    </location>
</feature>
<dbReference type="Proteomes" id="UP001529423">
    <property type="component" value="Unassembled WGS sequence"/>
</dbReference>
<dbReference type="RefSeq" id="WP_289559708.1">
    <property type="nucleotide sequence ID" value="NZ_JAUDEO010000015.1"/>
</dbReference>
<sequence length="161" mass="17863">MAKTLVLYYSATNTTKKVAERVAQKLNADIGAVQAAQPYTAADLNWHDPQSRTSVEQHQHNSRVAVKTDLPDISDYDNIVIGHPIWWGIPPRLISSLIDHLNLNGKNLALFATSGGSNYDRSQSYVERAIKQNGYNTHVNTGAVLNSDNQVDTWLSTLNFN</sequence>
<evidence type="ECO:0000313" key="2">
    <source>
        <dbReference type="EMBL" id="MDM8333702.1"/>
    </source>
</evidence>
<reference evidence="2 3" key="2">
    <citation type="submission" date="2023-06" db="EMBL/GenBank/DDBJ databases">
        <title>Identification and characterization of horizontal gene transfer across gut microbiota members of farm animals based on homology search.</title>
        <authorList>
            <person name="Schwarzerova J."/>
            <person name="Nykrynova M."/>
            <person name="Jureckova K."/>
            <person name="Cejkova D."/>
            <person name="Rychlik I."/>
        </authorList>
    </citation>
    <scope>NUCLEOTIDE SEQUENCE [LARGE SCALE GENOMIC DNA]</scope>
    <source>
        <strain evidence="2 3">105_WCHN</strain>
    </source>
</reference>
<accession>A0ABT7VLU3</accession>
<reference evidence="3" key="1">
    <citation type="submission" date="2023-06" db="EMBL/GenBank/DDBJ databases">
        <title>Identification and characterization of horizontal gene transfer across gut microbiota members of farm animals based on homology search.</title>
        <authorList>
            <person name="Zeman M."/>
            <person name="Kubasova T."/>
            <person name="Jahodarova E."/>
            <person name="Nykrynova M."/>
            <person name="Rychlik I."/>
        </authorList>
    </citation>
    <scope>NUCLEOTIDE SEQUENCE [LARGE SCALE GENOMIC DNA]</scope>
    <source>
        <strain evidence="3">105_WCHN</strain>
    </source>
</reference>
<name>A0ABT7VLU3_9LACO</name>
<gene>
    <name evidence="2" type="ORF">QUW46_03815</name>
</gene>
<dbReference type="PROSITE" id="PS50902">
    <property type="entry name" value="FLAVODOXIN_LIKE"/>
    <property type="match status" value="1"/>
</dbReference>
<evidence type="ECO:0000313" key="3">
    <source>
        <dbReference type="Proteomes" id="UP001529423"/>
    </source>
</evidence>